<keyword evidence="3" id="KW-1185">Reference proteome</keyword>
<proteinExistence type="predicted"/>
<evidence type="ECO:0000313" key="2">
    <source>
        <dbReference type="EMBL" id="KAG8199080.1"/>
    </source>
</evidence>
<reference evidence="2 3" key="1">
    <citation type="journal article" date="2022" name="Nat. Ecol. Evol.">
        <title>A masculinizing supergene underlies an exaggerated male reproductive morph in a spider.</title>
        <authorList>
            <person name="Hendrickx F."/>
            <person name="De Corte Z."/>
            <person name="Sonet G."/>
            <person name="Van Belleghem S.M."/>
            <person name="Kostlbacher S."/>
            <person name="Vangestel C."/>
        </authorList>
    </citation>
    <scope>NUCLEOTIDE SEQUENCE [LARGE SCALE GENOMIC DNA]</scope>
    <source>
        <strain evidence="2">W744_W776</strain>
    </source>
</reference>
<dbReference type="EMBL" id="JAFNEN010000032">
    <property type="protein sequence ID" value="KAG8199080.1"/>
    <property type="molecule type" value="Genomic_DNA"/>
</dbReference>
<organism evidence="2 3">
    <name type="scientific">Oedothorax gibbosus</name>
    <dbReference type="NCBI Taxonomy" id="931172"/>
    <lineage>
        <taxon>Eukaryota</taxon>
        <taxon>Metazoa</taxon>
        <taxon>Ecdysozoa</taxon>
        <taxon>Arthropoda</taxon>
        <taxon>Chelicerata</taxon>
        <taxon>Arachnida</taxon>
        <taxon>Araneae</taxon>
        <taxon>Araneomorphae</taxon>
        <taxon>Entelegynae</taxon>
        <taxon>Araneoidea</taxon>
        <taxon>Linyphiidae</taxon>
        <taxon>Erigoninae</taxon>
        <taxon>Oedothorax</taxon>
    </lineage>
</organism>
<accession>A0AAV6VR50</accession>
<gene>
    <name evidence="2" type="ORF">JTE90_021090</name>
</gene>
<protein>
    <recommendedName>
        <fullName evidence="4">Secreted protein</fullName>
    </recommendedName>
</protein>
<feature type="signal peptide" evidence="1">
    <location>
        <begin position="1"/>
        <end position="18"/>
    </location>
</feature>
<feature type="chain" id="PRO_5043652910" description="Secreted protein" evidence="1">
    <location>
        <begin position="19"/>
        <end position="228"/>
    </location>
</feature>
<keyword evidence="1" id="KW-0732">Signal</keyword>
<dbReference type="PANTHER" id="PTHR33964">
    <property type="entry name" value="RE45066P-RELATED"/>
    <property type="match status" value="1"/>
</dbReference>
<sequence length="228" mass="26005">MTIFSFILLVAFGVLCSATEDEFCNQRRPAHCFTPDLKVGFPDSVEALDKTCPILIPRLKCLLDFKNKCSDSDLPPHFKNLEKVFDLLMEACDKESKFHKELSLHLPCTEEVLMSHRNKCKPMVKEALEKVKIDLNLDFEAENIFSDDEDWAKYMCMSEALHMSCFVASTSVRCGEKTGDYVESVMNRIGLMDVHCPGQTLEEVKAEIEVIQPEMKRRIAAEEINSQN</sequence>
<evidence type="ECO:0008006" key="4">
    <source>
        <dbReference type="Google" id="ProtNLM"/>
    </source>
</evidence>
<evidence type="ECO:0000256" key="1">
    <source>
        <dbReference type="SAM" id="SignalP"/>
    </source>
</evidence>
<dbReference type="PANTHER" id="PTHR33964:SF1">
    <property type="entry name" value="RE45066P"/>
    <property type="match status" value="1"/>
</dbReference>
<evidence type="ECO:0000313" key="3">
    <source>
        <dbReference type="Proteomes" id="UP000827092"/>
    </source>
</evidence>
<comment type="caution">
    <text evidence="2">The sequence shown here is derived from an EMBL/GenBank/DDBJ whole genome shotgun (WGS) entry which is preliminary data.</text>
</comment>
<name>A0AAV6VR50_9ARAC</name>
<dbReference type="AlphaFoldDB" id="A0AAV6VR50"/>
<dbReference type="Proteomes" id="UP000827092">
    <property type="component" value="Unassembled WGS sequence"/>
</dbReference>